<dbReference type="Proteomes" id="UP000244336">
    <property type="component" value="Chromosome 5"/>
</dbReference>
<gene>
    <name evidence="3" type="ORF">GQ55_5G423600</name>
</gene>
<evidence type="ECO:0000256" key="2">
    <source>
        <dbReference type="SAM" id="Phobius"/>
    </source>
</evidence>
<evidence type="ECO:0000313" key="4">
    <source>
        <dbReference type="Proteomes" id="UP000244336"/>
    </source>
</evidence>
<keyword evidence="2" id="KW-0812">Transmembrane</keyword>
<keyword evidence="2" id="KW-0472">Membrane</keyword>
<dbReference type="Gramene" id="PUZ57348">
    <property type="protein sequence ID" value="PUZ57348"/>
    <property type="gene ID" value="GQ55_5G423600"/>
</dbReference>
<sequence>MDRSLFLPISPPRQRQHGMGRPCAPMWSRASARWETERGAELKFLKGLCVLFVSWIFFFLTEASFASWIGDLDWS</sequence>
<evidence type="ECO:0000313" key="3">
    <source>
        <dbReference type="EMBL" id="PUZ57348.1"/>
    </source>
</evidence>
<evidence type="ECO:0000256" key="1">
    <source>
        <dbReference type="SAM" id="MobiDB-lite"/>
    </source>
</evidence>
<dbReference type="EMBL" id="CM009753">
    <property type="protein sequence ID" value="PUZ57348.1"/>
    <property type="molecule type" value="Genomic_DNA"/>
</dbReference>
<organism evidence="3 4">
    <name type="scientific">Panicum hallii var. hallii</name>
    <dbReference type="NCBI Taxonomy" id="1504633"/>
    <lineage>
        <taxon>Eukaryota</taxon>
        <taxon>Viridiplantae</taxon>
        <taxon>Streptophyta</taxon>
        <taxon>Embryophyta</taxon>
        <taxon>Tracheophyta</taxon>
        <taxon>Spermatophyta</taxon>
        <taxon>Magnoliopsida</taxon>
        <taxon>Liliopsida</taxon>
        <taxon>Poales</taxon>
        <taxon>Poaceae</taxon>
        <taxon>PACMAD clade</taxon>
        <taxon>Panicoideae</taxon>
        <taxon>Panicodae</taxon>
        <taxon>Paniceae</taxon>
        <taxon>Panicinae</taxon>
        <taxon>Panicum</taxon>
        <taxon>Panicum sect. Panicum</taxon>
    </lineage>
</organism>
<keyword evidence="2" id="KW-1133">Transmembrane helix</keyword>
<reference evidence="3 4" key="1">
    <citation type="submission" date="2018-04" db="EMBL/GenBank/DDBJ databases">
        <title>WGS assembly of Panicum hallii var. hallii HAL2.</title>
        <authorList>
            <person name="Lovell J."/>
            <person name="Jenkins J."/>
            <person name="Lowry D."/>
            <person name="Mamidi S."/>
            <person name="Sreedasyam A."/>
            <person name="Weng X."/>
            <person name="Barry K."/>
            <person name="Bonette J."/>
            <person name="Campitelli B."/>
            <person name="Daum C."/>
            <person name="Gordon S."/>
            <person name="Gould B."/>
            <person name="Lipzen A."/>
            <person name="MacQueen A."/>
            <person name="Palacio-Mejia J."/>
            <person name="Plott C."/>
            <person name="Shakirov E."/>
            <person name="Shu S."/>
            <person name="Yoshinaga Y."/>
            <person name="Zane M."/>
            <person name="Rokhsar D."/>
            <person name="Grimwood J."/>
            <person name="Schmutz J."/>
            <person name="Juenger T."/>
        </authorList>
    </citation>
    <scope>NUCLEOTIDE SEQUENCE [LARGE SCALE GENOMIC DNA]</scope>
    <source>
        <strain evidence="4">cv. HAL2</strain>
    </source>
</reference>
<proteinExistence type="predicted"/>
<protein>
    <submittedName>
        <fullName evidence="3">Uncharacterized protein</fullName>
    </submittedName>
</protein>
<name>A0A2T7DP34_9POAL</name>
<feature type="transmembrane region" description="Helical" evidence="2">
    <location>
        <begin position="48"/>
        <end position="69"/>
    </location>
</feature>
<accession>A0A2T7DP34</accession>
<feature type="region of interest" description="Disordered" evidence="1">
    <location>
        <begin position="1"/>
        <end position="23"/>
    </location>
</feature>
<dbReference type="AlphaFoldDB" id="A0A2T7DP34"/>
<keyword evidence="4" id="KW-1185">Reference proteome</keyword>